<evidence type="ECO:0000256" key="1">
    <source>
        <dbReference type="ARBA" id="ARBA00006739"/>
    </source>
</evidence>
<dbReference type="InterPro" id="IPR029044">
    <property type="entry name" value="Nucleotide-diphossugar_trans"/>
</dbReference>
<dbReference type="PANTHER" id="PTHR48090:SF7">
    <property type="entry name" value="RFBJ PROTEIN"/>
    <property type="match status" value="1"/>
</dbReference>
<reference evidence="4 5" key="1">
    <citation type="submission" date="2016-10" db="EMBL/GenBank/DDBJ databases">
        <authorList>
            <person name="Varghese N."/>
            <person name="Submissions S."/>
        </authorList>
    </citation>
    <scope>NUCLEOTIDE SEQUENCE [LARGE SCALE GENOMIC DNA]</scope>
    <source>
        <strain evidence="4 5">CGMCC 1.11215</strain>
    </source>
</reference>
<sequence length="359" mass="39776">MISGQSAESQLRVSIVIPSYNSAVWLPSTLKSLVNALSKTSWIAEIIVVDDGSTDETTATLSGLESSLVPYSLRIVTQDNQGRFFARWEGIQAARHELVLIMDSRLLVDVNSLLHLDAAFKAGATDRVWNGHVATDPSAPLVGRFWEVPTYTFWGSYLKRPRVTMITLENFDHVPKGTGFLFLEKELFARACLEAWPVENAHLTSDDTKLLRFIAAQTPIRLDPDFSAIYRPRTTVKQFLAHSWSRGTLFVDSYAGTSRVRNLVLVALSILPPVLLALLATTIAMSAWPAVWGLLGGGVLGLLVPLLIAARRGCPIRAQLSYLTFVLPFGVTFWAGLTRGLFVHRRSFRNSTRHIETAQ</sequence>
<dbReference type="CDD" id="cd00761">
    <property type="entry name" value="Glyco_tranf_GTA_type"/>
    <property type="match status" value="1"/>
</dbReference>
<dbReference type="SUPFAM" id="SSF53448">
    <property type="entry name" value="Nucleotide-diphospho-sugar transferases"/>
    <property type="match status" value="1"/>
</dbReference>
<dbReference type="STRING" id="1424659.SAMN05216368_11744"/>
<dbReference type="InterPro" id="IPR050256">
    <property type="entry name" value="Glycosyltransferase_2"/>
</dbReference>
<dbReference type="Gene3D" id="3.90.550.10">
    <property type="entry name" value="Spore Coat Polysaccharide Biosynthesis Protein SpsA, Chain A"/>
    <property type="match status" value="1"/>
</dbReference>
<keyword evidence="2" id="KW-0812">Transmembrane</keyword>
<evidence type="ECO:0000256" key="2">
    <source>
        <dbReference type="SAM" id="Phobius"/>
    </source>
</evidence>
<dbReference type="Pfam" id="PF00535">
    <property type="entry name" value="Glycos_transf_2"/>
    <property type="match status" value="1"/>
</dbReference>
<organism evidence="4 5">
    <name type="scientific">Cryobacterium flavum</name>
    <dbReference type="NCBI Taxonomy" id="1424659"/>
    <lineage>
        <taxon>Bacteria</taxon>
        <taxon>Bacillati</taxon>
        <taxon>Actinomycetota</taxon>
        <taxon>Actinomycetes</taxon>
        <taxon>Micrococcales</taxon>
        <taxon>Microbacteriaceae</taxon>
        <taxon>Cryobacterium</taxon>
    </lineage>
</organism>
<feature type="transmembrane region" description="Helical" evidence="2">
    <location>
        <begin position="263"/>
        <end position="284"/>
    </location>
</feature>
<dbReference type="RefSeq" id="WP_241983009.1">
    <property type="nucleotide sequence ID" value="NZ_FNIB01000017.1"/>
</dbReference>
<feature type="transmembrane region" description="Helical" evidence="2">
    <location>
        <begin position="290"/>
        <end position="310"/>
    </location>
</feature>
<dbReference type="GO" id="GO:0016740">
    <property type="term" value="F:transferase activity"/>
    <property type="evidence" value="ECO:0007669"/>
    <property type="project" value="UniProtKB-KW"/>
</dbReference>
<keyword evidence="2" id="KW-1133">Transmembrane helix</keyword>
<dbReference type="AlphaFoldDB" id="A0A5E9G411"/>
<dbReference type="EMBL" id="FNIB01000017">
    <property type="protein sequence ID" value="SDO40566.1"/>
    <property type="molecule type" value="Genomic_DNA"/>
</dbReference>
<evidence type="ECO:0000259" key="3">
    <source>
        <dbReference type="Pfam" id="PF00535"/>
    </source>
</evidence>
<comment type="similarity">
    <text evidence="1">Belongs to the glycosyltransferase 2 family.</text>
</comment>
<keyword evidence="4" id="KW-0808">Transferase</keyword>
<protein>
    <submittedName>
        <fullName evidence="4">Glycosyltransferase involved in cell wall bisynthesis</fullName>
    </submittedName>
</protein>
<feature type="domain" description="Glycosyltransferase 2-like" evidence="3">
    <location>
        <begin position="14"/>
        <end position="126"/>
    </location>
</feature>
<gene>
    <name evidence="4" type="ORF">SAMN05216368_11744</name>
</gene>
<dbReference type="Proteomes" id="UP000199639">
    <property type="component" value="Unassembled WGS sequence"/>
</dbReference>
<feature type="transmembrane region" description="Helical" evidence="2">
    <location>
        <begin position="322"/>
        <end position="342"/>
    </location>
</feature>
<evidence type="ECO:0000313" key="5">
    <source>
        <dbReference type="Proteomes" id="UP000199639"/>
    </source>
</evidence>
<name>A0A5E9G411_9MICO</name>
<dbReference type="PANTHER" id="PTHR48090">
    <property type="entry name" value="UNDECAPRENYL-PHOSPHATE 4-DEOXY-4-FORMAMIDO-L-ARABINOSE TRANSFERASE-RELATED"/>
    <property type="match status" value="1"/>
</dbReference>
<proteinExistence type="inferred from homology"/>
<dbReference type="InterPro" id="IPR001173">
    <property type="entry name" value="Glyco_trans_2-like"/>
</dbReference>
<keyword evidence="2" id="KW-0472">Membrane</keyword>
<evidence type="ECO:0000313" key="4">
    <source>
        <dbReference type="EMBL" id="SDO40566.1"/>
    </source>
</evidence>
<accession>A0A5E9G411</accession>